<feature type="domain" description="Methyltransferase type 11" evidence="1">
    <location>
        <begin position="53"/>
        <end position="142"/>
    </location>
</feature>
<dbReference type="OrthoDB" id="7583028at2"/>
<keyword evidence="2" id="KW-0808">Transferase</keyword>
<dbReference type="RefSeq" id="WP_115491749.1">
    <property type="nucleotide sequence ID" value="NZ_JACHWW010000001.1"/>
</dbReference>
<comment type="caution">
    <text evidence="2">The sequence shown here is derived from an EMBL/GenBank/DDBJ whole genome shotgun (WGS) entry which is preliminary data.</text>
</comment>
<dbReference type="InterPro" id="IPR013216">
    <property type="entry name" value="Methyltransf_11"/>
</dbReference>
<evidence type="ECO:0000313" key="2">
    <source>
        <dbReference type="EMBL" id="RDS77529.1"/>
    </source>
</evidence>
<dbReference type="Gene3D" id="3.40.50.150">
    <property type="entry name" value="Vaccinia Virus protein VP39"/>
    <property type="match status" value="1"/>
</dbReference>
<evidence type="ECO:0000313" key="3">
    <source>
        <dbReference type="Proteomes" id="UP000254101"/>
    </source>
</evidence>
<proteinExistence type="predicted"/>
<dbReference type="Proteomes" id="UP000254101">
    <property type="component" value="Unassembled WGS sequence"/>
</dbReference>
<dbReference type="AlphaFoldDB" id="A0A395LLF2"/>
<accession>A0A395LLF2</accession>
<keyword evidence="2" id="KW-0489">Methyltransferase</keyword>
<evidence type="ECO:0000259" key="1">
    <source>
        <dbReference type="Pfam" id="PF08241"/>
    </source>
</evidence>
<dbReference type="GO" id="GO:0032259">
    <property type="term" value="P:methylation"/>
    <property type="evidence" value="ECO:0007669"/>
    <property type="project" value="UniProtKB-KW"/>
</dbReference>
<protein>
    <submittedName>
        <fullName evidence="2">Methyltransferase domain-containing protein</fullName>
    </submittedName>
</protein>
<gene>
    <name evidence="2" type="ORF">DL238_07865</name>
</gene>
<dbReference type="CDD" id="cd02440">
    <property type="entry name" value="AdoMet_MTases"/>
    <property type="match status" value="1"/>
</dbReference>
<reference evidence="2 3" key="1">
    <citation type="submission" date="2018-07" db="EMBL/GenBank/DDBJ databases">
        <title>Erythrobacter nanhaiensis sp. nov., a novel member of the genus Erythrobacter isolated from the South China Sea.</title>
        <authorList>
            <person name="Chen X."/>
            <person name="Liu J."/>
        </authorList>
    </citation>
    <scope>NUCLEOTIDE SEQUENCE [LARGE SCALE GENOMIC DNA]</scope>
    <source>
        <strain evidence="2 3">S-5</strain>
    </source>
</reference>
<organism evidence="2 3">
    <name type="scientific">Alteriqipengyuania lutimaris</name>
    <dbReference type="NCBI Taxonomy" id="1538146"/>
    <lineage>
        <taxon>Bacteria</taxon>
        <taxon>Pseudomonadati</taxon>
        <taxon>Pseudomonadota</taxon>
        <taxon>Alphaproteobacteria</taxon>
        <taxon>Sphingomonadales</taxon>
        <taxon>Erythrobacteraceae</taxon>
        <taxon>Alteriqipengyuania</taxon>
    </lineage>
</organism>
<dbReference type="SUPFAM" id="SSF53335">
    <property type="entry name" value="S-adenosyl-L-methionine-dependent methyltransferases"/>
    <property type="match status" value="1"/>
</dbReference>
<dbReference type="EMBL" id="QRBB01000001">
    <property type="protein sequence ID" value="RDS77529.1"/>
    <property type="molecule type" value="Genomic_DNA"/>
</dbReference>
<dbReference type="InterPro" id="IPR029063">
    <property type="entry name" value="SAM-dependent_MTases_sf"/>
</dbReference>
<keyword evidence="3" id="KW-1185">Reference proteome</keyword>
<dbReference type="Pfam" id="PF08241">
    <property type="entry name" value="Methyltransf_11"/>
    <property type="match status" value="1"/>
</dbReference>
<name>A0A395LLF2_9SPHN</name>
<sequence length="302" mass="32764">MNATNDAWNEFWARQRAGRGVGCLPARWGSVFAVLEGHWRSLALDLAPAAKVLDLATGDARVLHWLGLANPQLERTGIDLCPNLPQGPPGIDIRAGVAMERLPFEDLAFDAIVSQFGVEYGDTARVAAEVARVARDDARIAFIVHRGDGAILEHNVARAEQIAWLLDELDLIERTKAHLARENRPWPAAVRTVAEVVREGRARFGEHSAGWEIPEAVRRSLIMGAEAGDSIEGVCALLDNIAAQACNERDRIASLKRASATADARDTFLGAFASCGLTLVSGETLKDAAGRVFAEMLRFKRG</sequence>
<dbReference type="GO" id="GO:0008757">
    <property type="term" value="F:S-adenosylmethionine-dependent methyltransferase activity"/>
    <property type="evidence" value="ECO:0007669"/>
    <property type="project" value="InterPro"/>
</dbReference>